<organism evidence="2 3">
    <name type="scientific">Catenaria anguillulae PL171</name>
    <dbReference type="NCBI Taxonomy" id="765915"/>
    <lineage>
        <taxon>Eukaryota</taxon>
        <taxon>Fungi</taxon>
        <taxon>Fungi incertae sedis</taxon>
        <taxon>Blastocladiomycota</taxon>
        <taxon>Blastocladiomycetes</taxon>
        <taxon>Blastocladiales</taxon>
        <taxon>Catenariaceae</taxon>
        <taxon>Catenaria</taxon>
    </lineage>
</organism>
<evidence type="ECO:0000313" key="3">
    <source>
        <dbReference type="Proteomes" id="UP000193411"/>
    </source>
</evidence>
<accession>A0A1Y2HRS5</accession>
<dbReference type="GO" id="GO:0031267">
    <property type="term" value="F:small GTPase binding"/>
    <property type="evidence" value="ECO:0007669"/>
    <property type="project" value="TreeGrafter"/>
</dbReference>
<reference evidence="2 3" key="1">
    <citation type="submission" date="2016-07" db="EMBL/GenBank/DDBJ databases">
        <title>Pervasive Adenine N6-methylation of Active Genes in Fungi.</title>
        <authorList>
            <consortium name="DOE Joint Genome Institute"/>
            <person name="Mondo S.J."/>
            <person name="Dannebaum R.O."/>
            <person name="Kuo R.C."/>
            <person name="Labutti K."/>
            <person name="Haridas S."/>
            <person name="Kuo A."/>
            <person name="Salamov A."/>
            <person name="Ahrendt S.R."/>
            <person name="Lipzen A."/>
            <person name="Sullivan W."/>
            <person name="Andreopoulos W.B."/>
            <person name="Clum A."/>
            <person name="Lindquist E."/>
            <person name="Daum C."/>
            <person name="Ramamoorthy G.K."/>
            <person name="Gryganskyi A."/>
            <person name="Culley D."/>
            <person name="Magnuson J.K."/>
            <person name="James T.Y."/>
            <person name="O'Malley M.A."/>
            <person name="Stajich J.E."/>
            <person name="Spatafora J.W."/>
            <person name="Visel A."/>
            <person name="Grigoriev I.V."/>
        </authorList>
    </citation>
    <scope>NUCLEOTIDE SEQUENCE [LARGE SCALE GENOMIC DNA]</scope>
    <source>
        <strain evidence="2 3">PL171</strain>
    </source>
</reference>
<dbReference type="Proteomes" id="UP000193411">
    <property type="component" value="Unassembled WGS sequence"/>
</dbReference>
<dbReference type="Pfam" id="PF02204">
    <property type="entry name" value="VPS9"/>
    <property type="match status" value="1"/>
</dbReference>
<dbReference type="STRING" id="765915.A0A1Y2HRS5"/>
<dbReference type="InterPro" id="IPR003123">
    <property type="entry name" value="VPS9"/>
</dbReference>
<evidence type="ECO:0000259" key="1">
    <source>
        <dbReference type="PROSITE" id="PS51205"/>
    </source>
</evidence>
<dbReference type="PANTHER" id="PTHR23101:SF25">
    <property type="entry name" value="GTPASE-ACTIVATING PROTEIN AND VPS9 DOMAIN-CONTAINING PROTEIN 1"/>
    <property type="match status" value="1"/>
</dbReference>
<dbReference type="GO" id="GO:0005085">
    <property type="term" value="F:guanyl-nucleotide exchange factor activity"/>
    <property type="evidence" value="ECO:0007669"/>
    <property type="project" value="InterPro"/>
</dbReference>
<feature type="non-terminal residue" evidence="2">
    <location>
        <position position="243"/>
    </location>
</feature>
<dbReference type="GO" id="GO:0030139">
    <property type="term" value="C:endocytic vesicle"/>
    <property type="evidence" value="ECO:0007669"/>
    <property type="project" value="TreeGrafter"/>
</dbReference>
<dbReference type="GO" id="GO:0016192">
    <property type="term" value="P:vesicle-mediated transport"/>
    <property type="evidence" value="ECO:0007669"/>
    <property type="project" value="InterPro"/>
</dbReference>
<keyword evidence="3" id="KW-1185">Reference proteome</keyword>
<dbReference type="GO" id="GO:0005829">
    <property type="term" value="C:cytosol"/>
    <property type="evidence" value="ECO:0007669"/>
    <property type="project" value="TreeGrafter"/>
</dbReference>
<dbReference type="InterPro" id="IPR041545">
    <property type="entry name" value="DUF5601"/>
</dbReference>
<comment type="caution">
    <text evidence="2">The sequence shown here is derived from an EMBL/GenBank/DDBJ whole genome shotgun (WGS) entry which is preliminary data.</text>
</comment>
<dbReference type="PANTHER" id="PTHR23101">
    <property type="entry name" value="RAB GDP/GTP EXCHANGE FACTOR"/>
    <property type="match status" value="1"/>
</dbReference>
<gene>
    <name evidence="2" type="ORF">BCR44DRAFT_1388583</name>
</gene>
<dbReference type="PROSITE" id="PS51205">
    <property type="entry name" value="VPS9"/>
    <property type="match status" value="1"/>
</dbReference>
<evidence type="ECO:0000313" key="2">
    <source>
        <dbReference type="EMBL" id="ORZ37285.1"/>
    </source>
</evidence>
<sequence length="243" mass="28295">MRDRRALPLTKYFRSFLREFTKRKWTVNEQVKIVRDFLDFMGVQLSKNEMFAGASDDEMENAREGMEKLLMNKLHQYTFSPSTSDDGVKDEVLYKKISILQWIELKHLDIHIDPELAGPFLRVAQKELLKMNDYKAPRDKLICTLNACKLIFGLLKQSNAPETADTFLPLLIYTVLQANPPHLHSNMQYIQRFRNPAKLQSEAGYYLTNLMGAVSFIEGLDHTSLEIAKDEFDAKIEERMREI</sequence>
<dbReference type="Gene3D" id="1.20.1050.80">
    <property type="entry name" value="VPS9 domain"/>
    <property type="match status" value="1"/>
</dbReference>
<name>A0A1Y2HRS5_9FUNG</name>
<dbReference type="InterPro" id="IPR045046">
    <property type="entry name" value="Vps9-like"/>
</dbReference>
<dbReference type="SUPFAM" id="SSF109993">
    <property type="entry name" value="VPS9 domain"/>
    <property type="match status" value="1"/>
</dbReference>
<dbReference type="Gene3D" id="1.10.246.120">
    <property type="match status" value="1"/>
</dbReference>
<protein>
    <recommendedName>
        <fullName evidence="1">VPS9 domain-containing protein</fullName>
    </recommendedName>
</protein>
<dbReference type="Pfam" id="PF18151">
    <property type="entry name" value="DUF5601"/>
    <property type="match status" value="1"/>
</dbReference>
<feature type="domain" description="VPS9" evidence="1">
    <location>
        <begin position="87"/>
        <end position="226"/>
    </location>
</feature>
<dbReference type="SMART" id="SM00167">
    <property type="entry name" value="VPS9"/>
    <property type="match status" value="1"/>
</dbReference>
<dbReference type="EMBL" id="MCFL01000013">
    <property type="protein sequence ID" value="ORZ37285.1"/>
    <property type="molecule type" value="Genomic_DNA"/>
</dbReference>
<dbReference type="AlphaFoldDB" id="A0A1Y2HRS5"/>
<dbReference type="InterPro" id="IPR037191">
    <property type="entry name" value="VPS9_dom_sf"/>
</dbReference>
<proteinExistence type="predicted"/>
<dbReference type="OrthoDB" id="300289at2759"/>